<dbReference type="Proteomes" id="UP001055879">
    <property type="component" value="Linkage Group LG14"/>
</dbReference>
<reference evidence="2" key="1">
    <citation type="journal article" date="2022" name="Mol. Ecol. Resour.">
        <title>The genomes of chicory, endive, great burdock and yacon provide insights into Asteraceae palaeo-polyploidization history and plant inulin production.</title>
        <authorList>
            <person name="Fan W."/>
            <person name="Wang S."/>
            <person name="Wang H."/>
            <person name="Wang A."/>
            <person name="Jiang F."/>
            <person name="Liu H."/>
            <person name="Zhao H."/>
            <person name="Xu D."/>
            <person name="Zhang Y."/>
        </authorList>
    </citation>
    <scope>NUCLEOTIDE SEQUENCE [LARGE SCALE GENOMIC DNA]</scope>
    <source>
        <strain evidence="2">cv. Niubang</strain>
    </source>
</reference>
<name>A0ACB8Y5E3_ARCLA</name>
<organism evidence="1 2">
    <name type="scientific">Arctium lappa</name>
    <name type="common">Greater burdock</name>
    <name type="synonym">Lappa major</name>
    <dbReference type="NCBI Taxonomy" id="4217"/>
    <lineage>
        <taxon>Eukaryota</taxon>
        <taxon>Viridiplantae</taxon>
        <taxon>Streptophyta</taxon>
        <taxon>Embryophyta</taxon>
        <taxon>Tracheophyta</taxon>
        <taxon>Spermatophyta</taxon>
        <taxon>Magnoliopsida</taxon>
        <taxon>eudicotyledons</taxon>
        <taxon>Gunneridae</taxon>
        <taxon>Pentapetalae</taxon>
        <taxon>asterids</taxon>
        <taxon>campanulids</taxon>
        <taxon>Asterales</taxon>
        <taxon>Asteraceae</taxon>
        <taxon>Carduoideae</taxon>
        <taxon>Cardueae</taxon>
        <taxon>Arctiinae</taxon>
        <taxon>Arctium</taxon>
    </lineage>
</organism>
<dbReference type="EMBL" id="CM042060">
    <property type="protein sequence ID" value="KAI3678762.1"/>
    <property type="molecule type" value="Genomic_DNA"/>
</dbReference>
<accession>A0ACB8Y5E3</accession>
<gene>
    <name evidence="1" type="ORF">L6452_38065</name>
</gene>
<evidence type="ECO:0000313" key="1">
    <source>
        <dbReference type="EMBL" id="KAI3678762.1"/>
    </source>
</evidence>
<comment type="caution">
    <text evidence="1">The sequence shown here is derived from an EMBL/GenBank/DDBJ whole genome shotgun (WGS) entry which is preliminary data.</text>
</comment>
<keyword evidence="2" id="KW-1185">Reference proteome</keyword>
<reference evidence="1 2" key="2">
    <citation type="journal article" date="2022" name="Mol. Ecol. Resour.">
        <title>The genomes of chicory, endive, great burdock and yacon provide insights into Asteraceae paleo-polyploidization history and plant inulin production.</title>
        <authorList>
            <person name="Fan W."/>
            <person name="Wang S."/>
            <person name="Wang H."/>
            <person name="Wang A."/>
            <person name="Jiang F."/>
            <person name="Liu H."/>
            <person name="Zhao H."/>
            <person name="Xu D."/>
            <person name="Zhang Y."/>
        </authorList>
    </citation>
    <scope>NUCLEOTIDE SEQUENCE [LARGE SCALE GENOMIC DNA]</scope>
    <source>
        <strain evidence="2">cv. Niubang</strain>
    </source>
</reference>
<evidence type="ECO:0000313" key="2">
    <source>
        <dbReference type="Proteomes" id="UP001055879"/>
    </source>
</evidence>
<proteinExistence type="predicted"/>
<protein>
    <submittedName>
        <fullName evidence="1">Uncharacterized protein</fullName>
    </submittedName>
</protein>
<sequence>MKSATPVAMVRPPLNTEVRSCRGEGCRGKKIVKEKTNDGRKQRVSTMMINKEAKREEKTEGSKNVKEKRKGEENRGRRVVPAWSSARQAVVGEDDQGRRR</sequence>